<protein>
    <submittedName>
        <fullName evidence="1">Uncharacterized protein</fullName>
    </submittedName>
</protein>
<accession>A0AAW6E310</accession>
<dbReference type="AlphaFoldDB" id="A0AAW6E310"/>
<dbReference type="RefSeq" id="WP_195552019.1">
    <property type="nucleotide sequence ID" value="NZ_JADMNX010000009.1"/>
</dbReference>
<organism evidence="1 2">
    <name type="scientific">Ruminococcus bicirculans</name>
    <name type="common">ex Wegman et al. 2014</name>
    <dbReference type="NCBI Taxonomy" id="1160721"/>
    <lineage>
        <taxon>Bacteria</taxon>
        <taxon>Bacillati</taxon>
        <taxon>Bacillota</taxon>
        <taxon>Clostridia</taxon>
        <taxon>Eubacteriales</taxon>
        <taxon>Oscillospiraceae</taxon>
        <taxon>Ruminococcus</taxon>
    </lineage>
</organism>
<sequence>MMRGSQAIGIDTNPVNSIAITLANANVNTLKAVDIITSEIIKEAHINQYDVPFWILAFEMLTNTFKETLSKDMLEVYEDAKEHFSYSAITMGEPRNE</sequence>
<dbReference type="Proteomes" id="UP001211421">
    <property type="component" value="Unassembled WGS sequence"/>
</dbReference>
<evidence type="ECO:0000313" key="1">
    <source>
        <dbReference type="EMBL" id="MDB8742820.1"/>
    </source>
</evidence>
<proteinExistence type="predicted"/>
<evidence type="ECO:0000313" key="2">
    <source>
        <dbReference type="Proteomes" id="UP001211421"/>
    </source>
</evidence>
<comment type="caution">
    <text evidence="1">The sequence shown here is derived from an EMBL/GenBank/DDBJ whole genome shotgun (WGS) entry which is preliminary data.</text>
</comment>
<name>A0AAW6E310_9FIRM</name>
<reference evidence="1" key="1">
    <citation type="submission" date="2023-01" db="EMBL/GenBank/DDBJ databases">
        <title>Human gut microbiome strain richness.</title>
        <authorList>
            <person name="Chen-Liaw A."/>
        </authorList>
    </citation>
    <scope>NUCLEOTIDE SEQUENCE</scope>
    <source>
        <strain evidence="1">D59st1_B8_D59t2_181005</strain>
    </source>
</reference>
<dbReference type="EMBL" id="JAQMLS010000009">
    <property type="protein sequence ID" value="MDB8742820.1"/>
    <property type="molecule type" value="Genomic_DNA"/>
</dbReference>
<gene>
    <name evidence="1" type="ORF">PNV70_12185</name>
</gene>